<dbReference type="GO" id="GO:0005524">
    <property type="term" value="F:ATP binding"/>
    <property type="evidence" value="ECO:0007669"/>
    <property type="project" value="UniProtKB-KW"/>
</dbReference>
<dbReference type="FunFam" id="3.40.50.300:FF:000006">
    <property type="entry name" value="DNA-binding transcriptional regulator NtrC"/>
    <property type="match status" value="1"/>
</dbReference>
<feature type="modified residue" description="4-aspartylphosphate" evidence="16">
    <location>
        <position position="52"/>
    </location>
</feature>
<evidence type="ECO:0000256" key="10">
    <source>
        <dbReference type="ARBA" id="ARBA00023125"/>
    </source>
</evidence>
<evidence type="ECO:0000256" key="17">
    <source>
        <dbReference type="SAM" id="MobiDB-lite"/>
    </source>
</evidence>
<evidence type="ECO:0000256" key="5">
    <source>
        <dbReference type="ARBA" id="ARBA00022553"/>
    </source>
</evidence>
<sequence>MPKLIVVDDDRTIREMVSRSLEKIDVEVKTAESSEELLSIIGDYKPDVVLLDIMLPGSSGLEVFKQIRQVDRRLPVVFITSSSDSEMAIEAMQLGAFDYLAKPLDLPKLNVLVEKAIETQRLMNTPIALPLGDNKPKSGDQFVGRSPRMLDVFKSIGRVASENVNVLIRGESGTGKELVARAIYQHSPRSNECFMAVNCAALSDTLLESELFGHEKGSFTGAERQRIGRFEQCNGGTIFLDEVGDMSQLTQGKVLRLLQEQKFERVGGNKTINTDVRIIAATNRNLESMVKEGSFRQDLFYRLNGMTINLPPLRARDGDISMLVEHYLLKACHEMGRTDLEGVSSEALKLFNNYKWPGNVRELQSVIRHSLLNCTSPVIVPSCLPPELFHESVDEETGSPTENGYSASSESSDTSAPIEANLNNFINTRLGAGSTDLYSETVEMMEKYLFTRVLKETGGNQTRAAEILGITRGKIRDRIAQFNISVDKTINIED</sequence>
<evidence type="ECO:0000256" key="4">
    <source>
        <dbReference type="ARBA" id="ARBA00022491"/>
    </source>
</evidence>
<dbReference type="Gene3D" id="1.10.8.60">
    <property type="match status" value="1"/>
</dbReference>
<feature type="domain" description="Response regulatory" evidence="19">
    <location>
        <begin position="3"/>
        <end position="117"/>
    </location>
</feature>
<proteinExistence type="predicted"/>
<dbReference type="InterPro" id="IPR011006">
    <property type="entry name" value="CheY-like_superfamily"/>
</dbReference>
<keyword evidence="13" id="KW-0535">Nitrogen fixation</keyword>
<dbReference type="SMART" id="SM00382">
    <property type="entry name" value="AAA"/>
    <property type="match status" value="1"/>
</dbReference>
<dbReference type="FunFam" id="3.40.50.2300:FF:000018">
    <property type="entry name" value="DNA-binding transcriptional regulator NtrC"/>
    <property type="match status" value="1"/>
</dbReference>
<dbReference type="CDD" id="cd00156">
    <property type="entry name" value="REC"/>
    <property type="match status" value="1"/>
</dbReference>
<dbReference type="PROSITE" id="PS50110">
    <property type="entry name" value="RESPONSE_REGULATORY"/>
    <property type="match status" value="1"/>
</dbReference>
<reference evidence="20 21" key="1">
    <citation type="submission" date="2019-02" db="EMBL/GenBank/DDBJ databases">
        <title>Deep-cultivation of Planctomycetes and their phenomic and genomic characterization uncovers novel biology.</title>
        <authorList>
            <person name="Wiegand S."/>
            <person name="Jogler M."/>
            <person name="Boedeker C."/>
            <person name="Pinto D."/>
            <person name="Vollmers J."/>
            <person name="Rivas-Marin E."/>
            <person name="Kohn T."/>
            <person name="Peeters S.H."/>
            <person name="Heuer A."/>
            <person name="Rast P."/>
            <person name="Oberbeckmann S."/>
            <person name="Bunk B."/>
            <person name="Jeske O."/>
            <person name="Meyerdierks A."/>
            <person name="Storesund J.E."/>
            <person name="Kallscheuer N."/>
            <person name="Luecker S."/>
            <person name="Lage O.M."/>
            <person name="Pohl T."/>
            <person name="Merkel B.J."/>
            <person name="Hornburger P."/>
            <person name="Mueller R.-W."/>
            <person name="Bruemmer F."/>
            <person name="Labrenz M."/>
            <person name="Spormann A.M."/>
            <person name="Op den Camp H."/>
            <person name="Overmann J."/>
            <person name="Amann R."/>
            <person name="Jetten M.S.M."/>
            <person name="Mascher T."/>
            <person name="Medema M.H."/>
            <person name="Devos D.P."/>
            <person name="Kaster A.-K."/>
            <person name="Ovreas L."/>
            <person name="Rohde M."/>
            <person name="Galperin M.Y."/>
            <person name="Jogler C."/>
        </authorList>
    </citation>
    <scope>NUCLEOTIDE SEQUENCE [LARGE SCALE GENOMIC DNA]</scope>
    <source>
        <strain evidence="20 21">Pla110</strain>
    </source>
</reference>
<evidence type="ECO:0000313" key="21">
    <source>
        <dbReference type="Proteomes" id="UP000317178"/>
    </source>
</evidence>
<feature type="domain" description="Sigma-54 factor interaction" evidence="18">
    <location>
        <begin position="142"/>
        <end position="372"/>
    </location>
</feature>
<keyword evidence="6" id="KW-0547">Nucleotide-binding</keyword>
<evidence type="ECO:0000256" key="13">
    <source>
        <dbReference type="ARBA" id="ARBA00023231"/>
    </source>
</evidence>
<keyword evidence="11" id="KW-0010">Activator</keyword>
<dbReference type="InterPro" id="IPR002078">
    <property type="entry name" value="Sigma_54_int"/>
</dbReference>
<dbReference type="SUPFAM" id="SSF52172">
    <property type="entry name" value="CheY-like"/>
    <property type="match status" value="1"/>
</dbReference>
<accession>A0A518CLC3</accession>
<feature type="compositionally biased region" description="Low complexity" evidence="17">
    <location>
        <begin position="406"/>
        <end position="415"/>
    </location>
</feature>
<feature type="region of interest" description="Disordered" evidence="17">
    <location>
        <begin position="393"/>
        <end position="415"/>
    </location>
</feature>
<keyword evidence="7" id="KW-0067">ATP-binding</keyword>
<dbReference type="Pfam" id="PF00072">
    <property type="entry name" value="Response_reg"/>
    <property type="match status" value="1"/>
</dbReference>
<protein>
    <recommendedName>
        <fullName evidence="2">DNA-binding transcriptional regulator NtrC</fullName>
    </recommendedName>
    <alternativeName>
        <fullName evidence="14">Nitrogen regulation protein NR(I)</fullName>
    </alternativeName>
    <alternativeName>
        <fullName evidence="15">Nitrogen regulator I</fullName>
    </alternativeName>
</protein>
<evidence type="ECO:0000256" key="7">
    <source>
        <dbReference type="ARBA" id="ARBA00022840"/>
    </source>
</evidence>
<name>A0A518CLC3_9PLAN</name>
<keyword evidence="10" id="KW-0238">DNA-binding</keyword>
<dbReference type="Pfam" id="PF25601">
    <property type="entry name" value="AAA_lid_14"/>
    <property type="match status" value="1"/>
</dbReference>
<dbReference type="OrthoDB" id="9803970at2"/>
<dbReference type="Proteomes" id="UP000317178">
    <property type="component" value="Chromosome"/>
</dbReference>
<keyword evidence="3" id="KW-0963">Cytoplasm</keyword>
<dbReference type="PANTHER" id="PTHR32071:SF95">
    <property type="entry name" value="DNA-BINDING TRANSCRIPTIONAL REGULATOR NTRC"/>
    <property type="match status" value="1"/>
</dbReference>
<dbReference type="PROSITE" id="PS50045">
    <property type="entry name" value="SIGMA54_INTERACT_4"/>
    <property type="match status" value="1"/>
</dbReference>
<dbReference type="Gene3D" id="1.10.10.60">
    <property type="entry name" value="Homeodomain-like"/>
    <property type="match status" value="1"/>
</dbReference>
<dbReference type="InterPro" id="IPR001789">
    <property type="entry name" value="Sig_transdc_resp-reg_receiver"/>
</dbReference>
<dbReference type="GO" id="GO:0006355">
    <property type="term" value="P:regulation of DNA-templated transcription"/>
    <property type="evidence" value="ECO:0007669"/>
    <property type="project" value="InterPro"/>
</dbReference>
<dbReference type="Gene3D" id="3.40.50.2300">
    <property type="match status" value="1"/>
</dbReference>
<dbReference type="GO" id="GO:0000160">
    <property type="term" value="P:phosphorelay signal transduction system"/>
    <property type="evidence" value="ECO:0007669"/>
    <property type="project" value="UniProtKB-KW"/>
</dbReference>
<evidence type="ECO:0000256" key="9">
    <source>
        <dbReference type="ARBA" id="ARBA00023015"/>
    </source>
</evidence>
<keyword evidence="21" id="KW-1185">Reference proteome</keyword>
<dbReference type="PANTHER" id="PTHR32071">
    <property type="entry name" value="TRANSCRIPTIONAL REGULATORY PROTEIN"/>
    <property type="match status" value="1"/>
</dbReference>
<evidence type="ECO:0000256" key="2">
    <source>
        <dbReference type="ARBA" id="ARBA00019059"/>
    </source>
</evidence>
<evidence type="ECO:0000256" key="8">
    <source>
        <dbReference type="ARBA" id="ARBA00023012"/>
    </source>
</evidence>
<evidence type="ECO:0000259" key="19">
    <source>
        <dbReference type="PROSITE" id="PS50110"/>
    </source>
</evidence>
<organism evidence="20 21">
    <name type="scientific">Polystyrenella longa</name>
    <dbReference type="NCBI Taxonomy" id="2528007"/>
    <lineage>
        <taxon>Bacteria</taxon>
        <taxon>Pseudomonadati</taxon>
        <taxon>Planctomycetota</taxon>
        <taxon>Planctomycetia</taxon>
        <taxon>Planctomycetales</taxon>
        <taxon>Planctomycetaceae</taxon>
        <taxon>Polystyrenella</taxon>
    </lineage>
</organism>
<dbReference type="GO" id="GO:0043565">
    <property type="term" value="F:sequence-specific DNA binding"/>
    <property type="evidence" value="ECO:0007669"/>
    <property type="project" value="InterPro"/>
</dbReference>
<dbReference type="Gene3D" id="3.40.50.300">
    <property type="entry name" value="P-loop containing nucleotide triphosphate hydrolases"/>
    <property type="match status" value="1"/>
</dbReference>
<dbReference type="EMBL" id="CP036281">
    <property type="protein sequence ID" value="QDU80030.1"/>
    <property type="molecule type" value="Genomic_DNA"/>
</dbReference>
<evidence type="ECO:0000256" key="14">
    <source>
        <dbReference type="ARBA" id="ARBA00029881"/>
    </source>
</evidence>
<evidence type="ECO:0000256" key="11">
    <source>
        <dbReference type="ARBA" id="ARBA00023159"/>
    </source>
</evidence>
<dbReference type="AlphaFoldDB" id="A0A518CLC3"/>
<gene>
    <name evidence="20" type="primary">ntrC_2</name>
    <name evidence="20" type="ORF">Pla110_17520</name>
</gene>
<dbReference type="SUPFAM" id="SSF52540">
    <property type="entry name" value="P-loop containing nucleoside triphosphate hydrolases"/>
    <property type="match status" value="1"/>
</dbReference>
<dbReference type="InterPro" id="IPR058031">
    <property type="entry name" value="AAA_lid_NorR"/>
</dbReference>
<keyword evidence="9" id="KW-0805">Transcription regulation</keyword>
<dbReference type="InterPro" id="IPR003593">
    <property type="entry name" value="AAA+_ATPase"/>
</dbReference>
<dbReference type="CDD" id="cd00009">
    <property type="entry name" value="AAA"/>
    <property type="match status" value="1"/>
</dbReference>
<dbReference type="PRINTS" id="PR01590">
    <property type="entry name" value="HTHFIS"/>
</dbReference>
<dbReference type="Pfam" id="PF02954">
    <property type="entry name" value="HTH_8"/>
    <property type="match status" value="1"/>
</dbReference>
<dbReference type="Pfam" id="PF00158">
    <property type="entry name" value="Sigma54_activat"/>
    <property type="match status" value="1"/>
</dbReference>
<keyword evidence="4" id="KW-0678">Repressor</keyword>
<evidence type="ECO:0000256" key="6">
    <source>
        <dbReference type="ARBA" id="ARBA00022741"/>
    </source>
</evidence>
<evidence type="ECO:0000259" key="18">
    <source>
        <dbReference type="PROSITE" id="PS50045"/>
    </source>
</evidence>
<evidence type="ECO:0000256" key="3">
    <source>
        <dbReference type="ARBA" id="ARBA00022490"/>
    </source>
</evidence>
<keyword evidence="5 16" id="KW-0597">Phosphoprotein</keyword>
<evidence type="ECO:0000256" key="15">
    <source>
        <dbReference type="ARBA" id="ARBA00031910"/>
    </source>
</evidence>
<evidence type="ECO:0000256" key="1">
    <source>
        <dbReference type="ARBA" id="ARBA00004496"/>
    </source>
</evidence>
<comment type="subcellular location">
    <subcellularLocation>
        <location evidence="1">Cytoplasm</location>
    </subcellularLocation>
</comment>
<evidence type="ECO:0000256" key="16">
    <source>
        <dbReference type="PROSITE-ProRule" id="PRU00169"/>
    </source>
</evidence>
<dbReference type="InterPro" id="IPR009057">
    <property type="entry name" value="Homeodomain-like_sf"/>
</dbReference>
<evidence type="ECO:0000256" key="12">
    <source>
        <dbReference type="ARBA" id="ARBA00023163"/>
    </source>
</evidence>
<dbReference type="SMART" id="SM00448">
    <property type="entry name" value="REC"/>
    <property type="match status" value="1"/>
</dbReference>
<dbReference type="InterPro" id="IPR027417">
    <property type="entry name" value="P-loop_NTPase"/>
</dbReference>
<dbReference type="GO" id="GO:0005737">
    <property type="term" value="C:cytoplasm"/>
    <property type="evidence" value="ECO:0007669"/>
    <property type="project" value="UniProtKB-SubCell"/>
</dbReference>
<dbReference type="SUPFAM" id="SSF46689">
    <property type="entry name" value="Homeodomain-like"/>
    <property type="match status" value="1"/>
</dbReference>
<dbReference type="RefSeq" id="WP_144995100.1">
    <property type="nucleotide sequence ID" value="NZ_CP036281.1"/>
</dbReference>
<dbReference type="InterPro" id="IPR025662">
    <property type="entry name" value="Sigma_54_int_dom_ATP-bd_1"/>
</dbReference>
<evidence type="ECO:0000313" key="20">
    <source>
        <dbReference type="EMBL" id="QDU80030.1"/>
    </source>
</evidence>
<dbReference type="PROSITE" id="PS00675">
    <property type="entry name" value="SIGMA54_INTERACT_1"/>
    <property type="match status" value="1"/>
</dbReference>
<keyword evidence="8" id="KW-0902">Two-component regulatory system</keyword>
<dbReference type="InterPro" id="IPR002197">
    <property type="entry name" value="HTH_Fis"/>
</dbReference>
<dbReference type="KEGG" id="plon:Pla110_17520"/>
<keyword evidence="12" id="KW-0804">Transcription</keyword>